<dbReference type="EMBL" id="CP101700">
    <property type="protein sequence ID" value="UUC20826.1"/>
    <property type="molecule type" value="Genomic_DNA"/>
</dbReference>
<dbReference type="AlphaFoldDB" id="A0AAJ5LM28"/>
<reference evidence="1" key="1">
    <citation type="submission" date="2022-07" db="EMBL/GenBank/DDBJ databases">
        <title>Complete genome of MD9.</title>
        <authorList>
            <person name="Cao G."/>
        </authorList>
    </citation>
    <scope>NUCLEOTIDE SEQUENCE</scope>
    <source>
        <strain evidence="1">MD9</strain>
    </source>
</reference>
<dbReference type="RefSeq" id="WP_256382087.1">
    <property type="nucleotide sequence ID" value="NZ_CP101700.1"/>
</dbReference>
<protein>
    <submittedName>
        <fullName evidence="1">Uncharacterized protein</fullName>
    </submittedName>
</protein>
<name>A0AAJ5LM28_9PSED</name>
<gene>
    <name evidence="1" type="ORF">NOV18_10220</name>
</gene>
<dbReference type="InterPro" id="IPR011050">
    <property type="entry name" value="Pectin_lyase_fold/virulence"/>
</dbReference>
<sequence>MSSGVQGPLAAAELHGSANRFTDNTVNNYLWGVYVAGNYTTVSRGQYVLNNEFFVAQKAVILFNETATEPGMAEVKIVGNNVWLSHDHPHADGKAKSCFDLAPSQGEVDGLLVTGNTLFTTDPYGAVALRVGVLASTKIMRNVLLSNNLIKGFGTPIQFGVSGGGIIDDLKISGNLLSDIKQNATTGTNTIGIYGAGSNGTVDISYNKSVGLTFSDPFYGVYLDTGVMSNLNMQGNAFDSGTANPIIDMVNVVGRRSGEQALVFNALPAQSTWKIGDRIFNGDPAELGTTPNKYVILGWVRVTNGASNTATDWLQLRSLTGN</sequence>
<dbReference type="Proteomes" id="UP001058744">
    <property type="component" value="Chromosome"/>
</dbReference>
<dbReference type="SUPFAM" id="SSF51126">
    <property type="entry name" value="Pectin lyase-like"/>
    <property type="match status" value="1"/>
</dbReference>
<evidence type="ECO:0000313" key="1">
    <source>
        <dbReference type="EMBL" id="UUC20826.1"/>
    </source>
</evidence>
<proteinExistence type="predicted"/>
<organism evidence="1 2">
    <name type="scientific">Pseudomonas asiatica</name>
    <dbReference type="NCBI Taxonomy" id="2219225"/>
    <lineage>
        <taxon>Bacteria</taxon>
        <taxon>Pseudomonadati</taxon>
        <taxon>Pseudomonadota</taxon>
        <taxon>Gammaproteobacteria</taxon>
        <taxon>Pseudomonadales</taxon>
        <taxon>Pseudomonadaceae</taxon>
        <taxon>Pseudomonas</taxon>
    </lineage>
</organism>
<dbReference type="InterPro" id="IPR012334">
    <property type="entry name" value="Pectin_lyas_fold"/>
</dbReference>
<evidence type="ECO:0000313" key="2">
    <source>
        <dbReference type="Proteomes" id="UP001058744"/>
    </source>
</evidence>
<dbReference type="Gene3D" id="2.160.20.10">
    <property type="entry name" value="Single-stranded right-handed beta-helix, Pectin lyase-like"/>
    <property type="match status" value="1"/>
</dbReference>
<accession>A0AAJ5LM28</accession>